<proteinExistence type="predicted"/>
<dbReference type="PANTHER" id="PTHR40465:SF1">
    <property type="entry name" value="DUF6534 DOMAIN-CONTAINING PROTEIN"/>
    <property type="match status" value="1"/>
</dbReference>
<evidence type="ECO:0000313" key="3">
    <source>
        <dbReference type="Proteomes" id="UP000027073"/>
    </source>
</evidence>
<dbReference type="OrthoDB" id="3203775at2759"/>
<dbReference type="EMBL" id="KL198008">
    <property type="protein sequence ID" value="KDQ28124.1"/>
    <property type="molecule type" value="Genomic_DNA"/>
</dbReference>
<feature type="transmembrane region" description="Helical" evidence="1">
    <location>
        <begin position="82"/>
        <end position="103"/>
    </location>
</feature>
<dbReference type="PANTHER" id="PTHR40465">
    <property type="entry name" value="CHROMOSOME 1, WHOLE GENOME SHOTGUN SEQUENCE"/>
    <property type="match status" value="1"/>
</dbReference>
<keyword evidence="1" id="KW-1133">Transmembrane helix</keyword>
<reference evidence="3" key="1">
    <citation type="journal article" date="2014" name="Proc. Natl. Acad. Sci. U.S.A.">
        <title>Extensive sampling of basidiomycete genomes demonstrates inadequacy of the white-rot/brown-rot paradigm for wood decay fungi.</title>
        <authorList>
            <person name="Riley R."/>
            <person name="Salamov A.A."/>
            <person name="Brown D.W."/>
            <person name="Nagy L.G."/>
            <person name="Floudas D."/>
            <person name="Held B.W."/>
            <person name="Levasseur A."/>
            <person name="Lombard V."/>
            <person name="Morin E."/>
            <person name="Otillar R."/>
            <person name="Lindquist E.A."/>
            <person name="Sun H."/>
            <person name="LaButti K.M."/>
            <person name="Schmutz J."/>
            <person name="Jabbour D."/>
            <person name="Luo H."/>
            <person name="Baker S.E."/>
            <person name="Pisabarro A.G."/>
            <person name="Walton J.D."/>
            <person name="Blanchette R.A."/>
            <person name="Henrissat B."/>
            <person name="Martin F."/>
            <person name="Cullen D."/>
            <person name="Hibbett D.S."/>
            <person name="Grigoriev I.V."/>
        </authorList>
    </citation>
    <scope>NUCLEOTIDE SEQUENCE [LARGE SCALE GENOMIC DNA]</scope>
    <source>
        <strain evidence="3">PC15</strain>
    </source>
</reference>
<name>A0A067NJN4_PLEO1</name>
<evidence type="ECO:0000256" key="1">
    <source>
        <dbReference type="SAM" id="Phobius"/>
    </source>
</evidence>
<dbReference type="VEuPathDB" id="FungiDB:PLEOSDRAFT_1104799"/>
<accession>A0A067NJN4</accession>
<feature type="transmembrane region" description="Helical" evidence="1">
    <location>
        <begin position="6"/>
        <end position="32"/>
    </location>
</feature>
<dbReference type="AlphaFoldDB" id="A0A067NJN4"/>
<protein>
    <submittedName>
        <fullName evidence="2">Uncharacterized protein</fullName>
    </submittedName>
</protein>
<gene>
    <name evidence="2" type="ORF">PLEOSDRAFT_1104799</name>
</gene>
<evidence type="ECO:0000313" key="2">
    <source>
        <dbReference type="EMBL" id="KDQ28124.1"/>
    </source>
</evidence>
<organism evidence="2 3">
    <name type="scientific">Pleurotus ostreatus (strain PC15)</name>
    <name type="common">Oyster mushroom</name>
    <dbReference type="NCBI Taxonomy" id="1137138"/>
    <lineage>
        <taxon>Eukaryota</taxon>
        <taxon>Fungi</taxon>
        <taxon>Dikarya</taxon>
        <taxon>Basidiomycota</taxon>
        <taxon>Agaricomycotina</taxon>
        <taxon>Agaricomycetes</taxon>
        <taxon>Agaricomycetidae</taxon>
        <taxon>Agaricales</taxon>
        <taxon>Pleurotineae</taxon>
        <taxon>Pleurotaceae</taxon>
        <taxon>Pleurotus</taxon>
    </lineage>
</organism>
<feature type="transmembrane region" description="Helical" evidence="1">
    <location>
        <begin position="115"/>
        <end position="139"/>
    </location>
</feature>
<dbReference type="STRING" id="1137138.A0A067NJN4"/>
<keyword evidence="1" id="KW-0812">Transmembrane</keyword>
<keyword evidence="1" id="KW-0472">Membrane</keyword>
<dbReference type="Proteomes" id="UP000027073">
    <property type="component" value="Unassembled WGS sequence"/>
</dbReference>
<dbReference type="HOGENOM" id="CLU_1518491_0_0_1"/>
<dbReference type="InParanoid" id="A0A067NJN4"/>
<sequence>MSRGKTLGPLVIANCVNSLSYTLELVMAYVYFRNYQEDKKLMKLAVAALLLVGLVSVVSYMACTYLYTVIHWGNQEYLEVQNTFIIISLLTTGISATVVQSFMTYRYWTFSSNNCIALFLAVLAMLSAICGQFGLLHYYQIQPALFRPKQSGSRNDILVIVQCLSGCGHHRLPRVDA</sequence>
<feature type="transmembrane region" description="Helical" evidence="1">
    <location>
        <begin position="44"/>
        <end position="70"/>
    </location>
</feature>